<dbReference type="GO" id="GO:0032549">
    <property type="term" value="F:ribonucleoside binding"/>
    <property type="evidence" value="ECO:0007669"/>
    <property type="project" value="InterPro"/>
</dbReference>
<evidence type="ECO:0000256" key="4">
    <source>
        <dbReference type="ARBA" id="ARBA00022679"/>
    </source>
</evidence>
<comment type="similarity">
    <text evidence="1">Belongs to the RNA polymerase beta chain family.</text>
</comment>
<organism evidence="9">
    <name type="scientific">Pithovirus LCPAC404</name>
    <dbReference type="NCBI Taxonomy" id="2506597"/>
    <lineage>
        <taxon>Viruses</taxon>
        <taxon>Pithoviruses</taxon>
    </lineage>
</organism>
<dbReference type="GO" id="GO:0006351">
    <property type="term" value="P:DNA-templated transcription"/>
    <property type="evidence" value="ECO:0007669"/>
    <property type="project" value="InterPro"/>
</dbReference>
<comment type="catalytic activity">
    <reaction evidence="7">
        <text>RNA(n) + a ribonucleoside 5'-triphosphate = RNA(n+1) + diphosphate</text>
        <dbReference type="Rhea" id="RHEA:21248"/>
        <dbReference type="Rhea" id="RHEA-COMP:14527"/>
        <dbReference type="Rhea" id="RHEA-COMP:17342"/>
        <dbReference type="ChEBI" id="CHEBI:33019"/>
        <dbReference type="ChEBI" id="CHEBI:61557"/>
        <dbReference type="ChEBI" id="CHEBI:140395"/>
        <dbReference type="EC" id="2.7.7.6"/>
    </reaction>
</comment>
<dbReference type="EC" id="2.7.7.6" evidence="2"/>
<dbReference type="Gene3D" id="2.40.50.150">
    <property type="match status" value="1"/>
</dbReference>
<evidence type="ECO:0000256" key="5">
    <source>
        <dbReference type="ARBA" id="ARBA00022695"/>
    </source>
</evidence>
<keyword evidence="6" id="KW-0804">Transcription</keyword>
<evidence type="ECO:0000256" key="2">
    <source>
        <dbReference type="ARBA" id="ARBA00012418"/>
    </source>
</evidence>
<accession>A0A481ZCJ8</accession>
<dbReference type="GO" id="GO:0003677">
    <property type="term" value="F:DNA binding"/>
    <property type="evidence" value="ECO:0007669"/>
    <property type="project" value="InterPro"/>
</dbReference>
<dbReference type="InterPro" id="IPR014724">
    <property type="entry name" value="RNA_pol_RPB2_OB-fold"/>
</dbReference>
<dbReference type="GO" id="GO:0003899">
    <property type="term" value="F:DNA-directed RNA polymerase activity"/>
    <property type="evidence" value="ECO:0007669"/>
    <property type="project" value="UniProtKB-EC"/>
</dbReference>
<name>A0A481ZCJ8_9VIRU</name>
<dbReference type="EMBL" id="MK500602">
    <property type="protein sequence ID" value="QBK93663.1"/>
    <property type="molecule type" value="Genomic_DNA"/>
</dbReference>
<dbReference type="InterPro" id="IPR007120">
    <property type="entry name" value="DNA-dir_RNAP_su2_dom"/>
</dbReference>
<gene>
    <name evidence="9" type="ORF">LCPAC404_03670</name>
</gene>
<evidence type="ECO:0000259" key="8">
    <source>
        <dbReference type="Pfam" id="PF00562"/>
    </source>
</evidence>
<feature type="domain" description="DNA-directed RNA polymerase subunit 2 hybrid-binding" evidence="8">
    <location>
        <begin position="8"/>
        <end position="127"/>
    </location>
</feature>
<dbReference type="InterPro" id="IPR015712">
    <property type="entry name" value="DNA-dir_RNA_pol_su2"/>
</dbReference>
<keyword evidence="4" id="KW-0808">Transferase</keyword>
<dbReference type="PANTHER" id="PTHR20856">
    <property type="entry name" value="DNA-DIRECTED RNA POLYMERASE I SUBUNIT 2"/>
    <property type="match status" value="1"/>
</dbReference>
<keyword evidence="3" id="KW-0240">DNA-directed RNA polymerase</keyword>
<evidence type="ECO:0000256" key="3">
    <source>
        <dbReference type="ARBA" id="ARBA00022478"/>
    </source>
</evidence>
<dbReference type="Gene3D" id="2.40.270.10">
    <property type="entry name" value="DNA-directed RNA polymerase, subunit 2, domain 6"/>
    <property type="match status" value="1"/>
</dbReference>
<evidence type="ECO:0000256" key="7">
    <source>
        <dbReference type="ARBA" id="ARBA00048552"/>
    </source>
</evidence>
<evidence type="ECO:0000313" key="9">
    <source>
        <dbReference type="EMBL" id="QBK93663.1"/>
    </source>
</evidence>
<evidence type="ECO:0000256" key="1">
    <source>
        <dbReference type="ARBA" id="ARBA00006835"/>
    </source>
</evidence>
<reference evidence="9" key="1">
    <citation type="journal article" date="2019" name="MBio">
        <title>Virus Genomes from Deep Sea Sediments Expand the Ocean Megavirome and Support Independent Origins of Viral Gigantism.</title>
        <authorList>
            <person name="Backstrom D."/>
            <person name="Yutin N."/>
            <person name="Jorgensen S.L."/>
            <person name="Dharamshi J."/>
            <person name="Homa F."/>
            <person name="Zaremba-Niedwiedzka K."/>
            <person name="Spang A."/>
            <person name="Wolf Y.I."/>
            <person name="Koonin E.V."/>
            <person name="Ettema T.J."/>
        </authorList>
    </citation>
    <scope>NUCLEOTIDE SEQUENCE</scope>
</reference>
<sequence length="129" mass="14560">MERISSDEKFTIPLHQREEENTYHAIDEDGTPQIGTYVKRGDCIIGKVRLDKNIIGKVIDASTYVKPGEYGTVDRVSVSNNDDDTAVMFVRIKHVRQPEVGDHFASRYAQIPTVCANLPEADIPWTEIL</sequence>
<dbReference type="SUPFAM" id="SSF64484">
    <property type="entry name" value="beta and beta-prime subunits of DNA dependent RNA-polymerase"/>
    <property type="match status" value="1"/>
</dbReference>
<dbReference type="GO" id="GO:0000428">
    <property type="term" value="C:DNA-directed RNA polymerase complex"/>
    <property type="evidence" value="ECO:0007669"/>
    <property type="project" value="UniProtKB-KW"/>
</dbReference>
<keyword evidence="5" id="KW-0548">Nucleotidyltransferase</keyword>
<dbReference type="Pfam" id="PF00562">
    <property type="entry name" value="RNA_pol_Rpb2_6"/>
    <property type="match status" value="1"/>
</dbReference>
<dbReference type="InterPro" id="IPR037033">
    <property type="entry name" value="DNA-dir_RNAP_su2_hyb_sf"/>
</dbReference>
<evidence type="ECO:0000256" key="6">
    <source>
        <dbReference type="ARBA" id="ARBA00023163"/>
    </source>
</evidence>
<proteinExistence type="inferred from homology"/>
<protein>
    <recommendedName>
        <fullName evidence="2">DNA-directed RNA polymerase</fullName>
        <ecNumber evidence="2">2.7.7.6</ecNumber>
    </recommendedName>
</protein>